<dbReference type="Proteomes" id="UP000231791">
    <property type="component" value="Chromosome"/>
</dbReference>
<organism evidence="1 2">
    <name type="scientific">Streptomyces lavendulae subsp. lavendulae</name>
    <dbReference type="NCBI Taxonomy" id="58340"/>
    <lineage>
        <taxon>Bacteria</taxon>
        <taxon>Bacillati</taxon>
        <taxon>Actinomycetota</taxon>
        <taxon>Actinomycetes</taxon>
        <taxon>Kitasatosporales</taxon>
        <taxon>Streptomycetaceae</taxon>
        <taxon>Streptomyces</taxon>
    </lineage>
</organism>
<gene>
    <name evidence="1" type="ORF">SLAV_09585</name>
</gene>
<evidence type="ECO:0000313" key="2">
    <source>
        <dbReference type="Proteomes" id="UP000231791"/>
    </source>
</evidence>
<dbReference type="AlphaFoldDB" id="A0A2K8PAM6"/>
<name>A0A2K8PAM6_STRLA</name>
<dbReference type="EMBL" id="CP024985">
    <property type="protein sequence ID" value="ATZ23786.1"/>
    <property type="molecule type" value="Genomic_DNA"/>
</dbReference>
<dbReference type="KEGG" id="slx:SLAV_09585"/>
<proteinExistence type="predicted"/>
<accession>A0A2K8PAM6</accession>
<reference evidence="1 2" key="1">
    <citation type="submission" date="2017-11" db="EMBL/GenBank/DDBJ databases">
        <title>Complete genome sequence of Streptomyces lavendulae subsp. lavendulae CCM 3239 (formerly 'Streptomyces aureofaciens CCM 3239'), the producer of the angucycline-type antibiotic auricin.</title>
        <authorList>
            <person name="Busche T."/>
            <person name="Novakova R."/>
            <person name="Al'Dilaimi A."/>
            <person name="Homerova D."/>
            <person name="Feckova L."/>
            <person name="Rezuchova B."/>
            <person name="Mingyar E."/>
            <person name="Csolleiova D."/>
            <person name="Bekeova C."/>
            <person name="Winkler A."/>
            <person name="Sevcikova B."/>
            <person name="Kalinowski J."/>
            <person name="Kormanec J."/>
            <person name="Ruckert C."/>
        </authorList>
    </citation>
    <scope>NUCLEOTIDE SEQUENCE [LARGE SCALE GENOMIC DNA]</scope>
    <source>
        <strain evidence="1 2">CCM 3239</strain>
    </source>
</reference>
<sequence length="30" mass="3557">MCAMTYAHRMRALTPHEPYPSPLQKRRRAS</sequence>
<keyword evidence="2" id="KW-1185">Reference proteome</keyword>
<protein>
    <submittedName>
        <fullName evidence="1">Uncharacterized protein</fullName>
    </submittedName>
</protein>
<evidence type="ECO:0000313" key="1">
    <source>
        <dbReference type="EMBL" id="ATZ23786.1"/>
    </source>
</evidence>